<proteinExistence type="predicted"/>
<dbReference type="InterPro" id="IPR050923">
    <property type="entry name" value="Cell_Proc_Reg/RNA_Proc"/>
</dbReference>
<dbReference type="Gene3D" id="2.60.200.20">
    <property type="match status" value="1"/>
</dbReference>
<evidence type="ECO:0000313" key="4">
    <source>
        <dbReference type="Proteomes" id="UP000190831"/>
    </source>
</evidence>
<sequence>MQGVGKRFNEYNNNQGRETKRQHVQEKYPNKIILPVFESSGLLELESHGKEGIQLKHVEPRDAIAPIDFYEKYSIPVRKRTRFLAMLYKDDKNDALGQYELLERSSYLIGRSKDETPGGDSPKSDPEDSSEEKQVVLADIPVPEETCSKQHCVIQFRNVADKLIPYVIDLDSANGTVLNDVALPHARYVELKSGDILRFSEHEEDSMFSIVFVAA</sequence>
<dbReference type="Proteomes" id="UP000190831">
    <property type="component" value="Chromosome A"/>
</dbReference>
<dbReference type="AlphaFoldDB" id="A0A1G4M6S4"/>
<feature type="region of interest" description="Disordered" evidence="1">
    <location>
        <begin position="1"/>
        <end position="24"/>
    </location>
</feature>
<dbReference type="SUPFAM" id="SSF49879">
    <property type="entry name" value="SMAD/FHA domain"/>
    <property type="match status" value="1"/>
</dbReference>
<evidence type="ECO:0000259" key="2">
    <source>
        <dbReference type="PROSITE" id="PS50006"/>
    </source>
</evidence>
<feature type="compositionally biased region" description="Basic and acidic residues" evidence="1">
    <location>
        <begin position="111"/>
        <end position="134"/>
    </location>
</feature>
<dbReference type="OrthoDB" id="444265at2759"/>
<feature type="region of interest" description="Disordered" evidence="1">
    <location>
        <begin position="110"/>
        <end position="134"/>
    </location>
</feature>
<dbReference type="EMBL" id="LT598487">
    <property type="protein sequence ID" value="SCV99537.1"/>
    <property type="molecule type" value="Genomic_DNA"/>
</dbReference>
<evidence type="ECO:0000256" key="1">
    <source>
        <dbReference type="SAM" id="MobiDB-lite"/>
    </source>
</evidence>
<dbReference type="Pfam" id="PF00498">
    <property type="entry name" value="FHA"/>
    <property type="match status" value="1"/>
</dbReference>
<dbReference type="InterPro" id="IPR008984">
    <property type="entry name" value="SMAD_FHA_dom_sf"/>
</dbReference>
<dbReference type="InterPro" id="IPR000253">
    <property type="entry name" value="FHA_dom"/>
</dbReference>
<keyword evidence="4" id="KW-1185">Reference proteome</keyword>
<dbReference type="SMART" id="SM00240">
    <property type="entry name" value="FHA"/>
    <property type="match status" value="1"/>
</dbReference>
<dbReference type="PROSITE" id="PS50006">
    <property type="entry name" value="FHA_DOMAIN"/>
    <property type="match status" value="1"/>
</dbReference>
<name>A0A1G4M6S4_LACFM</name>
<accession>A0A1G4M6S4</accession>
<reference evidence="3 4" key="1">
    <citation type="submission" date="2016-03" db="EMBL/GenBank/DDBJ databases">
        <authorList>
            <person name="Devillers H."/>
        </authorList>
    </citation>
    <scope>NUCLEOTIDE SEQUENCE [LARGE SCALE GENOMIC DNA]</scope>
    <source>
        <strain evidence="3">CBS 6772</strain>
    </source>
</reference>
<organism evidence="3 4">
    <name type="scientific">Lachancea fermentati</name>
    <name type="common">Zygosaccharomyces fermentati</name>
    <dbReference type="NCBI Taxonomy" id="4955"/>
    <lineage>
        <taxon>Eukaryota</taxon>
        <taxon>Fungi</taxon>
        <taxon>Dikarya</taxon>
        <taxon>Ascomycota</taxon>
        <taxon>Saccharomycotina</taxon>
        <taxon>Saccharomycetes</taxon>
        <taxon>Saccharomycetales</taxon>
        <taxon>Saccharomycetaceae</taxon>
        <taxon>Lachancea</taxon>
    </lineage>
</organism>
<gene>
    <name evidence="3" type="ORF">LAFE_0A05336G</name>
</gene>
<protein>
    <submittedName>
        <fullName evidence="3">LAFE_0A05336g1_1</fullName>
    </submittedName>
</protein>
<dbReference type="PANTHER" id="PTHR23308">
    <property type="entry name" value="NUCLEAR INHIBITOR OF PROTEIN PHOSPHATASE-1"/>
    <property type="match status" value="1"/>
</dbReference>
<dbReference type="OMA" id="KCYVMDL"/>
<feature type="domain" description="FHA" evidence="2">
    <location>
        <begin position="107"/>
        <end position="183"/>
    </location>
</feature>
<evidence type="ECO:0000313" key="3">
    <source>
        <dbReference type="EMBL" id="SCV99537.1"/>
    </source>
</evidence>
<dbReference type="STRING" id="4955.A0A1G4M6S4"/>